<comment type="caution">
    <text evidence="2">The sequence shown here is derived from an EMBL/GenBank/DDBJ whole genome shotgun (WGS) entry which is preliminary data.</text>
</comment>
<dbReference type="EMBL" id="JALAZD010000001">
    <property type="protein sequence ID" value="MCI0125936.1"/>
    <property type="molecule type" value="Genomic_DNA"/>
</dbReference>
<gene>
    <name evidence="2" type="ORF">ML536_03760</name>
</gene>
<name>A0AA41UEY4_9HYPH</name>
<evidence type="ECO:0000313" key="2">
    <source>
        <dbReference type="EMBL" id="MCI0125936.1"/>
    </source>
</evidence>
<dbReference type="AlphaFoldDB" id="A0AA41UEY4"/>
<accession>A0AA41UEY4</accession>
<keyword evidence="1" id="KW-0812">Transmembrane</keyword>
<keyword evidence="1" id="KW-1133">Transmembrane helix</keyword>
<proteinExistence type="predicted"/>
<feature type="transmembrane region" description="Helical" evidence="1">
    <location>
        <begin position="24"/>
        <end position="44"/>
    </location>
</feature>
<evidence type="ECO:0000313" key="3">
    <source>
        <dbReference type="Proteomes" id="UP001156140"/>
    </source>
</evidence>
<evidence type="ECO:0000256" key="1">
    <source>
        <dbReference type="SAM" id="Phobius"/>
    </source>
</evidence>
<keyword evidence="3" id="KW-1185">Reference proteome</keyword>
<reference evidence="2" key="1">
    <citation type="submission" date="2022-03" db="EMBL/GenBank/DDBJ databases">
        <title>The complete genome sequence of a Methyloterrigena soli.</title>
        <authorList>
            <person name="Zi Z."/>
        </authorList>
    </citation>
    <scope>NUCLEOTIDE SEQUENCE</scope>
    <source>
        <strain evidence="2">M48</strain>
    </source>
</reference>
<dbReference type="RefSeq" id="WP_281735005.1">
    <property type="nucleotide sequence ID" value="NZ_JAKETQ010000001.1"/>
</dbReference>
<organism evidence="2 3">
    <name type="scientific">Paradevosia shaoguanensis</name>
    <dbReference type="NCBI Taxonomy" id="1335043"/>
    <lineage>
        <taxon>Bacteria</taxon>
        <taxon>Pseudomonadati</taxon>
        <taxon>Pseudomonadota</taxon>
        <taxon>Alphaproteobacteria</taxon>
        <taxon>Hyphomicrobiales</taxon>
        <taxon>Devosiaceae</taxon>
        <taxon>Paradevosia</taxon>
    </lineage>
</organism>
<protein>
    <submittedName>
        <fullName evidence="2">Uncharacterized protein</fullName>
    </submittedName>
</protein>
<keyword evidence="1" id="KW-0472">Membrane</keyword>
<sequence>MHQRTFGRRQSPQTSDPVSTGNKWMPLAVISALVIIAIVGVMAVTRGESSAPMAQTVEQPLPSHWVTTQRLARYTCPSPSCGLVGEFYYREGVDILEERNGFARVTKFYDASCTNGRSDYIDSGPAACTNVNGIENGQFAEWVEISALSAERPGDPAEGATGVAALVGGSDDFNIYRAQFVQAAEKMMTEGVCTSEQIKENGGFWASVNLKPRKAYFVRCGSSKYYLDIATGEIWRD</sequence>
<dbReference type="Proteomes" id="UP001156140">
    <property type="component" value="Unassembled WGS sequence"/>
</dbReference>